<dbReference type="Pfam" id="PF00806">
    <property type="entry name" value="PUF"/>
    <property type="match status" value="7"/>
</dbReference>
<proteinExistence type="predicted"/>
<evidence type="ECO:0000256" key="5">
    <source>
        <dbReference type="SAM" id="MobiDB-lite"/>
    </source>
</evidence>
<dbReference type="PROSITE" id="PS50303">
    <property type="entry name" value="PUM_HD"/>
    <property type="match status" value="1"/>
</dbReference>
<name>A0AAE9EQH5_CAEBR</name>
<dbReference type="InterPro" id="IPR011989">
    <property type="entry name" value="ARM-like"/>
</dbReference>
<keyword evidence="8" id="KW-1185">Reference proteome</keyword>
<evidence type="ECO:0000256" key="2">
    <source>
        <dbReference type="ARBA" id="ARBA00022737"/>
    </source>
</evidence>
<evidence type="ECO:0000313" key="8">
    <source>
        <dbReference type="Proteomes" id="UP000829354"/>
    </source>
</evidence>
<feature type="repeat" description="Pumilio" evidence="4">
    <location>
        <begin position="286"/>
        <end position="322"/>
    </location>
</feature>
<feature type="region of interest" description="Disordered" evidence="5">
    <location>
        <begin position="96"/>
        <end position="116"/>
    </location>
</feature>
<protein>
    <recommendedName>
        <fullName evidence="6">PUM-HD domain-containing protein</fullName>
    </recommendedName>
</protein>
<dbReference type="CDD" id="cd07920">
    <property type="entry name" value="Pumilio"/>
    <property type="match status" value="1"/>
</dbReference>
<reference evidence="7 8" key="1">
    <citation type="submission" date="2022-04" db="EMBL/GenBank/DDBJ databases">
        <title>Chromosome-level reference genomes for two strains of Caenorhabditis briggsae: an improved platform for comparative genomics.</title>
        <authorList>
            <person name="Stevens L."/>
            <person name="Andersen E."/>
        </authorList>
    </citation>
    <scope>NUCLEOTIDE SEQUENCE [LARGE SCALE GENOMIC DNA]</scope>
    <source>
        <strain evidence="7">VX34</strain>
        <tissue evidence="7">Whole-organism</tissue>
    </source>
</reference>
<keyword evidence="3" id="KW-0221">Differentiation</keyword>
<keyword evidence="2" id="KW-0677">Repeat</keyword>
<feature type="repeat" description="Pumilio" evidence="4">
    <location>
        <begin position="372"/>
        <end position="409"/>
    </location>
</feature>
<feature type="repeat" description="Pumilio" evidence="4">
    <location>
        <begin position="323"/>
        <end position="361"/>
    </location>
</feature>
<gene>
    <name evidence="7" type="ORF">L5515_004613</name>
</gene>
<evidence type="ECO:0000256" key="3">
    <source>
        <dbReference type="ARBA" id="ARBA00022782"/>
    </source>
</evidence>
<dbReference type="InterPro" id="IPR001313">
    <property type="entry name" value="Pumilio_RNA-bd_rpt"/>
</dbReference>
<dbReference type="GO" id="GO:0003723">
    <property type="term" value="F:RNA binding"/>
    <property type="evidence" value="ECO:0007669"/>
    <property type="project" value="InterPro"/>
</dbReference>
<dbReference type="GO" id="GO:0030154">
    <property type="term" value="P:cell differentiation"/>
    <property type="evidence" value="ECO:0007669"/>
    <property type="project" value="UniProtKB-KW"/>
</dbReference>
<dbReference type="Proteomes" id="UP000829354">
    <property type="component" value="Chromosome III"/>
</dbReference>
<evidence type="ECO:0000259" key="6">
    <source>
        <dbReference type="PROSITE" id="PS50303"/>
    </source>
</evidence>
<feature type="repeat" description="Pumilio" evidence="4">
    <location>
        <begin position="211"/>
        <end position="249"/>
    </location>
</feature>
<organism evidence="7 8">
    <name type="scientific">Caenorhabditis briggsae</name>
    <dbReference type="NCBI Taxonomy" id="6238"/>
    <lineage>
        <taxon>Eukaryota</taxon>
        <taxon>Metazoa</taxon>
        <taxon>Ecdysozoa</taxon>
        <taxon>Nematoda</taxon>
        <taxon>Chromadorea</taxon>
        <taxon>Rhabditida</taxon>
        <taxon>Rhabditina</taxon>
        <taxon>Rhabditomorpha</taxon>
        <taxon>Rhabditoidea</taxon>
        <taxon>Rhabditidae</taxon>
        <taxon>Peloderinae</taxon>
        <taxon>Caenorhabditis</taxon>
    </lineage>
</organism>
<dbReference type="SUPFAM" id="SSF48371">
    <property type="entry name" value="ARM repeat"/>
    <property type="match status" value="1"/>
</dbReference>
<dbReference type="EMBL" id="CP092622">
    <property type="protein sequence ID" value="UMM24339.1"/>
    <property type="molecule type" value="Genomic_DNA"/>
</dbReference>
<evidence type="ECO:0000256" key="1">
    <source>
        <dbReference type="ARBA" id="ARBA00022473"/>
    </source>
</evidence>
<sequence length="551" mass="62929">MLLMFSLQFEHFTKLCIFQGNSTLTMSQQNALNTYMAQNKPINGRIYESPALSQAHNEPANATFGGCFNSYNSSWAPSKNNGQSFTPLFQSTPKQYGGPFKHSSWRKATPSYTPRRQASNLGSVRLRLIDLELNDTTTFSLNNSHTRSLRSTLPVWAIDENGGVSESVTLKDVLANKALFEFATDKNGCRFLQEQYPADSDGGIHDDIFRRMVEDRSLFLSMCRNMFGNFFVQRMVECSNNEEQEIVMEHLVTDMYTLCLDKSACRVIQLAVQKLETHLASRLAAELRDADLVRLSIDQNGNHVIQKIIKTLPVSAWDFVVKFFCNDEHLIAVCQDKYGCRVVQSTIEKLSEDPELECYSQRLHLLQKLMVGITRNCGQLASNEFANYVVQHVVNCGGAMETFRDIIIEQCLLRNLLSMSQEKYASHVVEVAFLRAPHRLAFEMMEEIFEGYIPHPDTHRDALDILLFHQYGNYVIQQMINICCNAIIGRSEHHLEQKEIEQYTKWLERIKERVSRNSNRLERFSSGKKIIEALQASSIGTLMSPPAGQYY</sequence>
<dbReference type="PANTHER" id="PTHR12537">
    <property type="entry name" value="RNA BINDING PROTEIN PUMILIO-RELATED"/>
    <property type="match status" value="1"/>
</dbReference>
<dbReference type="GO" id="GO:0010608">
    <property type="term" value="P:post-transcriptional regulation of gene expression"/>
    <property type="evidence" value="ECO:0007669"/>
    <property type="project" value="UniProtKB-ARBA"/>
</dbReference>
<dbReference type="PANTHER" id="PTHR12537:SF164">
    <property type="entry name" value="PUM-HD DOMAIN-CONTAINING PROTEIN"/>
    <property type="match status" value="1"/>
</dbReference>
<accession>A0AAE9EQH5</accession>
<dbReference type="Gene3D" id="1.25.10.10">
    <property type="entry name" value="Leucine-rich Repeat Variant"/>
    <property type="match status" value="1"/>
</dbReference>
<evidence type="ECO:0000256" key="4">
    <source>
        <dbReference type="PROSITE-ProRule" id="PRU00317"/>
    </source>
</evidence>
<dbReference type="InterPro" id="IPR016024">
    <property type="entry name" value="ARM-type_fold"/>
</dbReference>
<dbReference type="PROSITE" id="PS50302">
    <property type="entry name" value="PUM"/>
    <property type="match status" value="4"/>
</dbReference>
<dbReference type="InterPro" id="IPR033133">
    <property type="entry name" value="PUM-HD"/>
</dbReference>
<dbReference type="AlphaFoldDB" id="A0AAE9EQH5"/>
<feature type="domain" description="PUM-HD" evidence="6">
    <location>
        <begin position="150"/>
        <end position="538"/>
    </location>
</feature>
<dbReference type="SMART" id="SM00025">
    <property type="entry name" value="Pumilio"/>
    <property type="match status" value="7"/>
</dbReference>
<evidence type="ECO:0000313" key="7">
    <source>
        <dbReference type="EMBL" id="UMM24339.1"/>
    </source>
</evidence>
<keyword evidence="1" id="KW-0217">Developmental protein</keyword>
<dbReference type="InterPro" id="IPR033712">
    <property type="entry name" value="Pumilio_RNA-bd"/>
</dbReference>